<dbReference type="EMBL" id="JBFNXX010000006">
    <property type="protein sequence ID" value="MEW9920014.1"/>
    <property type="molecule type" value="Genomic_DNA"/>
</dbReference>
<name>A0ABV3RM19_9RHOB</name>
<reference evidence="1 2" key="1">
    <citation type="submission" date="2024-07" db="EMBL/GenBank/DDBJ databases">
        <title>Marimonas sp.nov., isolated from tidal-flat sediment.</title>
        <authorList>
            <person name="Jayan J.N."/>
            <person name="Lee S.S."/>
        </authorList>
    </citation>
    <scope>NUCLEOTIDE SEQUENCE [LARGE SCALE GENOMIC DNA]</scope>
    <source>
        <strain evidence="1 2">MJW-29</strain>
    </source>
</reference>
<accession>A0ABV3RM19</accession>
<evidence type="ECO:0000313" key="1">
    <source>
        <dbReference type="EMBL" id="MEW9920014.1"/>
    </source>
</evidence>
<dbReference type="Proteomes" id="UP001556098">
    <property type="component" value="Unassembled WGS sequence"/>
</dbReference>
<proteinExistence type="predicted"/>
<gene>
    <name evidence="1" type="ORF">AB2B41_10385</name>
</gene>
<evidence type="ECO:0000313" key="2">
    <source>
        <dbReference type="Proteomes" id="UP001556098"/>
    </source>
</evidence>
<sequence length="113" mass="12469">MKVSAYVFALSIVGGAVEAQSMIDQLCGQTHISQTNAQDDVTSNPDGYYVRSLQIQLGHGDPRIVQAVGKEYHLCTQSAATPEMNANRVFRLKNERVIKYLFVPLEDCPKPVS</sequence>
<organism evidence="1 2">
    <name type="scientific">Sulfitobacter sediminis</name>
    <dbReference type="NCBI Taxonomy" id="3234186"/>
    <lineage>
        <taxon>Bacteria</taxon>
        <taxon>Pseudomonadati</taxon>
        <taxon>Pseudomonadota</taxon>
        <taxon>Alphaproteobacteria</taxon>
        <taxon>Rhodobacterales</taxon>
        <taxon>Roseobacteraceae</taxon>
        <taxon>Sulfitobacter</taxon>
    </lineage>
</organism>
<comment type="caution">
    <text evidence="1">The sequence shown here is derived from an EMBL/GenBank/DDBJ whole genome shotgun (WGS) entry which is preliminary data.</text>
</comment>
<dbReference type="RefSeq" id="WP_367877714.1">
    <property type="nucleotide sequence ID" value="NZ_JBFNXX010000006.1"/>
</dbReference>
<protein>
    <submittedName>
        <fullName evidence="1">Uncharacterized protein</fullName>
    </submittedName>
</protein>
<keyword evidence="2" id="KW-1185">Reference proteome</keyword>